<comment type="subunit">
    <text evidence="4">Monomer.</text>
</comment>
<dbReference type="PROSITE" id="PS51918">
    <property type="entry name" value="RADICAL_SAM"/>
    <property type="match status" value="1"/>
</dbReference>
<dbReference type="Proteomes" id="UP001056619">
    <property type="component" value="Chromosome"/>
</dbReference>
<keyword evidence="7 14" id="KW-0949">S-adenosyl-L-methionine</keyword>
<keyword evidence="11 14" id="KW-0411">Iron-sulfur</keyword>
<organism evidence="16 17">
    <name type="scientific">Qipengyuania citrea</name>
    <dbReference type="NCBI Taxonomy" id="225971"/>
    <lineage>
        <taxon>Bacteria</taxon>
        <taxon>Pseudomonadati</taxon>
        <taxon>Pseudomonadota</taxon>
        <taxon>Alphaproteobacteria</taxon>
        <taxon>Sphingomonadales</taxon>
        <taxon>Erythrobacteraceae</taxon>
        <taxon>Qipengyuania</taxon>
    </lineage>
</organism>
<evidence type="ECO:0000256" key="10">
    <source>
        <dbReference type="ARBA" id="ARBA00023004"/>
    </source>
</evidence>
<dbReference type="InterPro" id="IPR006638">
    <property type="entry name" value="Elp3/MiaA/NifB-like_rSAM"/>
</dbReference>
<proteinExistence type="inferred from homology"/>
<dbReference type="PANTHER" id="PTHR13932:SF6">
    <property type="entry name" value="OXYGEN-INDEPENDENT COPROPORPHYRINOGEN III OXIDASE"/>
    <property type="match status" value="1"/>
</dbReference>
<evidence type="ECO:0000256" key="8">
    <source>
        <dbReference type="ARBA" id="ARBA00022723"/>
    </source>
</evidence>
<dbReference type="NCBIfam" id="TIGR00538">
    <property type="entry name" value="hemN"/>
    <property type="match status" value="1"/>
</dbReference>
<keyword evidence="17" id="KW-1185">Reference proteome</keyword>
<dbReference type="PANTHER" id="PTHR13932">
    <property type="entry name" value="COPROPORPHYRINIGEN III OXIDASE"/>
    <property type="match status" value="1"/>
</dbReference>
<keyword evidence="10 14" id="KW-0408">Iron</keyword>
<comment type="similarity">
    <text evidence="3 14">Belongs to the anaerobic coproporphyrinogen-III oxidase family.</text>
</comment>
<sequence length="437" mass="48927">MWPYYPDLLATPVPRYTSYPTAAEFGDLDPDHYRQALRHAEGDVSLYIHIPFCEKICFYCGCNTAAAGRRQRLESYLDALHREIVHVASLLPPSTRVRRIAFGGGSPNALDPDDFQRLVDALFFNFASPNPTISIELDPRTMTREWAAAINRVGIERASLGVQTFATHCQEAIGRVQSEDCIVQTVDWLRDAGVTSLNFDLMYGLPGQSMHDLEDSLQRTRVLGADRVALFGYAHVPHIVPRQKVIDDNNLPDQRQRFAMAEMGYAYFVTHGYASIGFDHFARPGSDPLASAAFRGKLRRNFQGFTDDSSDILIGLGTSATSSFPHLLAQNEKNSGRYRMIASQHHVAANRGIRRTADDRYRAAVIEQLLCQGRAQLGACLMNEARERLSPFLERGLALIDRQWLEILPGGLPYARSIAVTFDTYRQPNGRKFSSAV</sequence>
<feature type="domain" description="Radical SAM core" evidence="15">
    <location>
        <begin position="38"/>
        <end position="262"/>
    </location>
</feature>
<dbReference type="InterPro" id="IPR004558">
    <property type="entry name" value="Coprogen_oxidase_HemN"/>
</dbReference>
<evidence type="ECO:0000256" key="13">
    <source>
        <dbReference type="ARBA" id="ARBA00048321"/>
    </source>
</evidence>
<evidence type="ECO:0000256" key="3">
    <source>
        <dbReference type="ARBA" id="ARBA00005493"/>
    </source>
</evidence>
<dbReference type="Pfam" id="PF04055">
    <property type="entry name" value="Radical_SAM"/>
    <property type="match status" value="1"/>
</dbReference>
<dbReference type="Gene3D" id="3.20.20.70">
    <property type="entry name" value="Aldolase class I"/>
    <property type="match status" value="1"/>
</dbReference>
<keyword evidence="12 14" id="KW-0627">Porphyrin biosynthesis</keyword>
<dbReference type="InterPro" id="IPR013785">
    <property type="entry name" value="Aldolase_TIM"/>
</dbReference>
<evidence type="ECO:0000256" key="11">
    <source>
        <dbReference type="ARBA" id="ARBA00023014"/>
    </source>
</evidence>
<name>A0ABY4UBS2_9SPHN</name>
<reference evidence="16 17" key="1">
    <citation type="submission" date="2022-06" db="EMBL/GenBank/DDBJ databases">
        <authorList>
            <person name="Liu G."/>
        </authorList>
    </citation>
    <scope>NUCLEOTIDE SEQUENCE [LARGE SCALE GENOMIC DNA]</scope>
    <source>
        <strain evidence="16 17">E4</strain>
    </source>
</reference>
<evidence type="ECO:0000313" key="17">
    <source>
        <dbReference type="Proteomes" id="UP001056619"/>
    </source>
</evidence>
<protein>
    <recommendedName>
        <fullName evidence="14">Coproporphyrinogen-III oxidase</fullName>
        <ecNumber evidence="14">1.3.98.3</ecNumber>
    </recommendedName>
</protein>
<keyword evidence="9 14" id="KW-0560">Oxidoreductase</keyword>
<dbReference type="SFLD" id="SFLDS00029">
    <property type="entry name" value="Radical_SAM"/>
    <property type="match status" value="1"/>
</dbReference>
<comment type="catalytic activity">
    <reaction evidence="13 14">
        <text>coproporphyrinogen III + 2 S-adenosyl-L-methionine = protoporphyrinogen IX + 2 5'-deoxyadenosine + 2 L-methionine + 2 CO2</text>
        <dbReference type="Rhea" id="RHEA:15425"/>
        <dbReference type="ChEBI" id="CHEBI:16526"/>
        <dbReference type="ChEBI" id="CHEBI:17319"/>
        <dbReference type="ChEBI" id="CHEBI:57307"/>
        <dbReference type="ChEBI" id="CHEBI:57309"/>
        <dbReference type="ChEBI" id="CHEBI:57844"/>
        <dbReference type="ChEBI" id="CHEBI:59789"/>
        <dbReference type="EC" id="1.3.98.3"/>
    </reaction>
</comment>
<dbReference type="EC" id="1.3.98.3" evidence="14"/>
<evidence type="ECO:0000256" key="6">
    <source>
        <dbReference type="ARBA" id="ARBA00022490"/>
    </source>
</evidence>
<evidence type="ECO:0000256" key="1">
    <source>
        <dbReference type="ARBA" id="ARBA00004496"/>
    </source>
</evidence>
<dbReference type="InterPro" id="IPR034505">
    <property type="entry name" value="Coproporphyrinogen-III_oxidase"/>
</dbReference>
<evidence type="ECO:0000256" key="9">
    <source>
        <dbReference type="ARBA" id="ARBA00023002"/>
    </source>
</evidence>
<comment type="subcellular location">
    <subcellularLocation>
        <location evidence="1 14">Cytoplasm</location>
    </subcellularLocation>
</comment>
<accession>A0ABY4UBS2</accession>
<dbReference type="SUPFAM" id="SSF102114">
    <property type="entry name" value="Radical SAM enzymes"/>
    <property type="match status" value="1"/>
</dbReference>
<evidence type="ECO:0000256" key="2">
    <source>
        <dbReference type="ARBA" id="ARBA00004785"/>
    </source>
</evidence>
<keyword evidence="8 14" id="KW-0479">Metal-binding</keyword>
<dbReference type="CDD" id="cd01335">
    <property type="entry name" value="Radical_SAM"/>
    <property type="match status" value="1"/>
</dbReference>
<evidence type="ECO:0000313" key="16">
    <source>
        <dbReference type="EMBL" id="USA62884.1"/>
    </source>
</evidence>
<comment type="cofactor">
    <cofactor evidence="14">
        <name>[4Fe-4S] cluster</name>
        <dbReference type="ChEBI" id="CHEBI:49883"/>
    </cofactor>
    <text evidence="14">Binds 1 [4Fe-4S] cluster. The cluster is coordinated with 3 cysteines and an exchangeable S-adenosyl-L-methionine.</text>
</comment>
<dbReference type="RefSeq" id="WP_301643089.1">
    <property type="nucleotide sequence ID" value="NZ_CP098494.1"/>
</dbReference>
<comment type="pathway">
    <text evidence="2 14">Porphyrin-containing compound metabolism; protoporphyrin-IX biosynthesis; protoporphyrinogen-IX from coproporphyrinogen-III (AdoMet route): step 1/1.</text>
</comment>
<dbReference type="InterPro" id="IPR007197">
    <property type="entry name" value="rSAM"/>
</dbReference>
<dbReference type="PIRSF" id="PIRSF000167">
    <property type="entry name" value="HemN"/>
    <property type="match status" value="1"/>
</dbReference>
<dbReference type="GO" id="GO:0051989">
    <property type="term" value="F:coproporphyrinogen dehydrogenase activity"/>
    <property type="evidence" value="ECO:0007669"/>
    <property type="project" value="UniProtKB-EC"/>
</dbReference>
<evidence type="ECO:0000259" key="15">
    <source>
        <dbReference type="PROSITE" id="PS51918"/>
    </source>
</evidence>
<dbReference type="Gene3D" id="1.10.10.920">
    <property type="match status" value="1"/>
</dbReference>
<evidence type="ECO:0000256" key="14">
    <source>
        <dbReference type="PIRNR" id="PIRNR000167"/>
    </source>
</evidence>
<keyword evidence="5 14" id="KW-0004">4Fe-4S</keyword>
<evidence type="ECO:0000256" key="7">
    <source>
        <dbReference type="ARBA" id="ARBA00022691"/>
    </source>
</evidence>
<evidence type="ECO:0000256" key="4">
    <source>
        <dbReference type="ARBA" id="ARBA00011245"/>
    </source>
</evidence>
<gene>
    <name evidence="16" type="primary">hemN</name>
    <name evidence="16" type="ORF">NCF85_05900</name>
</gene>
<dbReference type="SFLD" id="SFLDG01065">
    <property type="entry name" value="anaerobic_coproporphyrinogen-I"/>
    <property type="match status" value="1"/>
</dbReference>
<dbReference type="InterPro" id="IPR058240">
    <property type="entry name" value="rSAM_sf"/>
</dbReference>
<keyword evidence="6 14" id="KW-0963">Cytoplasm</keyword>
<dbReference type="SMART" id="SM00729">
    <property type="entry name" value="Elp3"/>
    <property type="match status" value="1"/>
</dbReference>
<evidence type="ECO:0000256" key="12">
    <source>
        <dbReference type="ARBA" id="ARBA00023244"/>
    </source>
</evidence>
<dbReference type="EMBL" id="CP098494">
    <property type="protein sequence ID" value="USA62884.1"/>
    <property type="molecule type" value="Genomic_DNA"/>
</dbReference>
<evidence type="ECO:0000256" key="5">
    <source>
        <dbReference type="ARBA" id="ARBA00022485"/>
    </source>
</evidence>